<evidence type="ECO:0000259" key="1">
    <source>
        <dbReference type="PROSITE" id="PS50965"/>
    </source>
</evidence>
<dbReference type="PROSITE" id="PS50965">
    <property type="entry name" value="NERD"/>
    <property type="match status" value="1"/>
</dbReference>
<dbReference type="Pfam" id="PF08378">
    <property type="entry name" value="NERD"/>
    <property type="match status" value="1"/>
</dbReference>
<organism evidence="2 3">
    <name type="scientific">Pontibacillus chungwhensis</name>
    <dbReference type="NCBI Taxonomy" id="265426"/>
    <lineage>
        <taxon>Bacteria</taxon>
        <taxon>Bacillati</taxon>
        <taxon>Bacillota</taxon>
        <taxon>Bacilli</taxon>
        <taxon>Bacillales</taxon>
        <taxon>Bacillaceae</taxon>
        <taxon>Pontibacillus</taxon>
    </lineage>
</organism>
<evidence type="ECO:0000313" key="3">
    <source>
        <dbReference type="Proteomes" id="UP001236652"/>
    </source>
</evidence>
<reference evidence="2 3" key="1">
    <citation type="submission" date="2023-05" db="EMBL/GenBank/DDBJ databases">
        <title>Comparative genomics reveals the evidence of polycyclic aromatic hydrocarbons degradation in moderately halophilic genus Pontibacillus.</title>
        <authorList>
            <person name="Yang H."/>
            <person name="Qian Z."/>
        </authorList>
    </citation>
    <scope>NUCLEOTIDE SEQUENCE [LARGE SCALE GENOMIC DNA]</scope>
    <source>
        <strain evidence="3">HN14</strain>
    </source>
</reference>
<accession>A0ABY8UZU0</accession>
<sequence length="301" mass="34873">MPLYKPRTKPSHLTILETLQKRTSLSSKASSDYARWLKGFEGEQRFDHFIEPLANEAYLLHDLLLKKQNTTFQIDTLMITSEKIYLFEIKNYEGDFIYEDNQFYRLPKNEILNPLHQLQRATSLLGQLLKSQGYTLPIEGYVIFINPHFHLYQAPLTPTIIFPTQLTSFLDQLKTSSPLTSFHKKLAEELHALHITDSSLNETPSYTFDNLRKGITCLQCSSLSVEVEGHKCICKSCGAKEKSSQAILRSVEELQLLFPEEKIKTQIVYEWCGQLGSLKRIRSVLQKHFTMKSVNQWAYFE</sequence>
<dbReference type="InterPro" id="IPR011528">
    <property type="entry name" value="NERD"/>
</dbReference>
<protein>
    <submittedName>
        <fullName evidence="2">Nuclease-related domain-containing protein</fullName>
    </submittedName>
</protein>
<dbReference type="RefSeq" id="WP_231419135.1">
    <property type="nucleotide sequence ID" value="NZ_CP126446.1"/>
</dbReference>
<keyword evidence="3" id="KW-1185">Reference proteome</keyword>
<proteinExistence type="predicted"/>
<evidence type="ECO:0000313" key="2">
    <source>
        <dbReference type="EMBL" id="WIF98502.1"/>
    </source>
</evidence>
<feature type="domain" description="NERD" evidence="1">
    <location>
        <begin position="38"/>
        <end position="148"/>
    </location>
</feature>
<name>A0ABY8UZU0_9BACI</name>
<dbReference type="EMBL" id="CP126446">
    <property type="protein sequence ID" value="WIF98502.1"/>
    <property type="molecule type" value="Genomic_DNA"/>
</dbReference>
<gene>
    <name evidence="2" type="ORF">QNI29_02200</name>
</gene>
<dbReference type="Proteomes" id="UP001236652">
    <property type="component" value="Chromosome"/>
</dbReference>